<protein>
    <recommendedName>
        <fullName evidence="5">Lipoprotein</fullName>
    </recommendedName>
</protein>
<evidence type="ECO:0000256" key="2">
    <source>
        <dbReference type="SAM" id="SignalP"/>
    </source>
</evidence>
<organism evidence="3 4">
    <name type="scientific">Oceanirhabdus seepicola</name>
    <dbReference type="NCBI Taxonomy" id="2828781"/>
    <lineage>
        <taxon>Bacteria</taxon>
        <taxon>Bacillati</taxon>
        <taxon>Bacillota</taxon>
        <taxon>Clostridia</taxon>
        <taxon>Eubacteriales</taxon>
        <taxon>Clostridiaceae</taxon>
        <taxon>Oceanirhabdus</taxon>
    </lineage>
</organism>
<dbReference type="AlphaFoldDB" id="A0A9J6P788"/>
<proteinExistence type="predicted"/>
<dbReference type="Proteomes" id="UP001056429">
    <property type="component" value="Unassembled WGS sequence"/>
</dbReference>
<name>A0A9J6P788_9CLOT</name>
<reference evidence="3" key="1">
    <citation type="journal article" date="2021" name="mSystems">
        <title>Bacteria and Archaea Synergistically Convert Glycine Betaine to Biogenic Methane in the Formosa Cold Seep of the South China Sea.</title>
        <authorList>
            <person name="Li L."/>
            <person name="Zhang W."/>
            <person name="Zhang S."/>
            <person name="Song L."/>
            <person name="Sun Q."/>
            <person name="Zhang H."/>
            <person name="Xiang H."/>
            <person name="Dong X."/>
        </authorList>
    </citation>
    <scope>NUCLEOTIDE SEQUENCE</scope>
    <source>
        <strain evidence="3">ZWT</strain>
    </source>
</reference>
<keyword evidence="4" id="KW-1185">Reference proteome</keyword>
<evidence type="ECO:0000313" key="3">
    <source>
        <dbReference type="EMBL" id="MCM1991825.1"/>
    </source>
</evidence>
<feature type="chain" id="PRO_5039954549" description="Lipoprotein" evidence="2">
    <location>
        <begin position="30"/>
        <end position="491"/>
    </location>
</feature>
<dbReference type="RefSeq" id="WP_250860961.1">
    <property type="nucleotide sequence ID" value="NZ_JAGSOJ010000004.1"/>
</dbReference>
<evidence type="ECO:0000313" key="4">
    <source>
        <dbReference type="Proteomes" id="UP001056429"/>
    </source>
</evidence>
<dbReference type="EMBL" id="JAGSOJ010000004">
    <property type="protein sequence ID" value="MCM1991825.1"/>
    <property type="molecule type" value="Genomic_DNA"/>
</dbReference>
<sequence length="491" mass="56868">MYRLRSKKASLQLCLLMLFILSICTSCNNKTIEESVNDKERNTINKEINTTKKEKNSNENDKKNNQSIEQVEHEHFASKVSSFKSKISVFNDSSKKFMAKDVNEINRQCNDILEDILQNKQSIVCTTEDIIGESNEFYLKFSDTLNIGSNHYRFVEFGNSMIRDGSLIYLYVQIWDENNAVTLHNLDTIIQTASGVGEFIFYDFIEIDGEYYTNIVTSIEGADSNYFRLTGYKVDNMKFEKFAVDNNLKDIVNWQVNKHDDEKMYSIGYGYNRKYSYDFKDKSIIINALDEEGKIFSSLEVEISKKYYNFEESNVNKNEEIYLGDWRIKKVLASGRGTTYSSDDINYILNKVLYFSKEEASCFGDDIIYLDMVAKNPVYSKSVISKEDFESGWRHYVLFEDLGIQRDSITEINASDSKGNGSILYIKDSNTMILYGGGVFFELERIERLESQVSENKFAEEDINKQDKHISKNELKEEAESADGLMKMEVF</sequence>
<evidence type="ECO:0000256" key="1">
    <source>
        <dbReference type="SAM" id="MobiDB-lite"/>
    </source>
</evidence>
<feature type="region of interest" description="Disordered" evidence="1">
    <location>
        <begin position="43"/>
        <end position="66"/>
    </location>
</feature>
<evidence type="ECO:0008006" key="5">
    <source>
        <dbReference type="Google" id="ProtNLM"/>
    </source>
</evidence>
<reference evidence="3" key="2">
    <citation type="submission" date="2021-04" db="EMBL/GenBank/DDBJ databases">
        <authorList>
            <person name="Dong X."/>
        </authorList>
    </citation>
    <scope>NUCLEOTIDE SEQUENCE</scope>
    <source>
        <strain evidence="3">ZWT</strain>
    </source>
</reference>
<gene>
    <name evidence="3" type="ORF">KDK92_18965</name>
</gene>
<feature type="signal peptide" evidence="2">
    <location>
        <begin position="1"/>
        <end position="29"/>
    </location>
</feature>
<feature type="compositionally biased region" description="Basic and acidic residues" evidence="1">
    <location>
        <begin position="469"/>
        <end position="479"/>
    </location>
</feature>
<keyword evidence="2" id="KW-0732">Signal</keyword>
<comment type="caution">
    <text evidence="3">The sequence shown here is derived from an EMBL/GenBank/DDBJ whole genome shotgun (WGS) entry which is preliminary data.</text>
</comment>
<feature type="region of interest" description="Disordered" evidence="1">
    <location>
        <begin position="469"/>
        <end position="491"/>
    </location>
</feature>
<accession>A0A9J6P788</accession>